<dbReference type="NCBIfam" id="NF003933">
    <property type="entry name" value="PRK05444.2-2"/>
    <property type="match status" value="1"/>
</dbReference>
<dbReference type="Proteomes" id="UP000029488">
    <property type="component" value="Chromosome"/>
</dbReference>
<dbReference type="KEGG" id="lsj:LSJ_0254"/>
<dbReference type="Gene3D" id="3.40.50.970">
    <property type="match status" value="2"/>
</dbReference>
<keyword evidence="9" id="KW-0460">Magnesium</keyword>
<evidence type="ECO:0000256" key="4">
    <source>
        <dbReference type="ARBA" id="ARBA00011081"/>
    </source>
</evidence>
<dbReference type="GO" id="GO:0009228">
    <property type="term" value="P:thiamine biosynthetic process"/>
    <property type="evidence" value="ECO:0007669"/>
    <property type="project" value="UniProtKB-KW"/>
</dbReference>
<comment type="subunit">
    <text evidence="5">Homodimer.</text>
</comment>
<dbReference type="FunFam" id="3.40.50.970:FF:000010">
    <property type="entry name" value="1-deoxy-D-xylulose-5-phosphate synthase"/>
    <property type="match status" value="1"/>
</dbReference>
<dbReference type="NCBIfam" id="NF008968">
    <property type="entry name" value="PRK12315.1"/>
    <property type="match status" value="1"/>
</dbReference>
<evidence type="ECO:0000256" key="2">
    <source>
        <dbReference type="ARBA" id="ARBA00001964"/>
    </source>
</evidence>
<comment type="cofactor">
    <cofactor evidence="1">
        <name>Mg(2+)</name>
        <dbReference type="ChEBI" id="CHEBI:18420"/>
    </cofactor>
</comment>
<gene>
    <name evidence="14" type="primary">dxs</name>
    <name evidence="14" type="ORF">LSJ_0254</name>
</gene>
<dbReference type="GO" id="GO:0046872">
    <property type="term" value="F:metal ion binding"/>
    <property type="evidence" value="ECO:0007669"/>
    <property type="project" value="UniProtKB-KW"/>
</dbReference>
<dbReference type="Pfam" id="PF13292">
    <property type="entry name" value="DXP_synthase_N"/>
    <property type="match status" value="2"/>
</dbReference>
<dbReference type="GO" id="GO:0008661">
    <property type="term" value="F:1-deoxy-D-xylulose-5-phosphate synthase activity"/>
    <property type="evidence" value="ECO:0007669"/>
    <property type="project" value="UniProtKB-EC"/>
</dbReference>
<evidence type="ECO:0000256" key="12">
    <source>
        <dbReference type="ARBA" id="ARBA00023229"/>
    </source>
</evidence>
<comment type="pathway">
    <text evidence="3">Metabolic intermediate biosynthesis; 1-deoxy-D-xylulose 5-phosphate biosynthesis; 1-deoxy-D-xylulose 5-phosphate from D-glyceraldehyde 3-phosphate and pyruvate: step 1/1.</text>
</comment>
<name>A0A089QGB3_9LACO</name>
<dbReference type="Gene3D" id="3.40.50.920">
    <property type="match status" value="1"/>
</dbReference>
<dbReference type="CDD" id="cd02007">
    <property type="entry name" value="TPP_DXS"/>
    <property type="match status" value="1"/>
</dbReference>
<accession>A0A089QGB3</accession>
<dbReference type="UniPathway" id="UPA00064">
    <property type="reaction ID" value="UER00091"/>
</dbReference>
<keyword evidence="7 14" id="KW-0808">Transferase</keyword>
<dbReference type="InterPro" id="IPR009014">
    <property type="entry name" value="Transketo_C/PFOR_II"/>
</dbReference>
<dbReference type="SUPFAM" id="SSF52518">
    <property type="entry name" value="Thiamin diphosphate-binding fold (THDP-binding)"/>
    <property type="match status" value="2"/>
</dbReference>
<dbReference type="EMBL" id="CP007646">
    <property type="protein sequence ID" value="AIR10001.1"/>
    <property type="molecule type" value="Genomic_DNA"/>
</dbReference>
<dbReference type="InterPro" id="IPR049557">
    <property type="entry name" value="Transketolase_CS"/>
</dbReference>
<dbReference type="SUPFAM" id="SSF52922">
    <property type="entry name" value="TK C-terminal domain-like"/>
    <property type="match status" value="1"/>
</dbReference>
<sequence>MNQHPDYILNQINSPKDVKNLTIDDLKKVATEIRQLVVEKDAAIGGHVGPNLGIVETTIAFHYVFDSPKDKVVWDISHQSYPHKMLTGRKEAFLDPDHYRDVTGYSNQDESEHDYFKVGHTSTSIALATGMAKARDMKNENGNIVAVIGDGSMSGGLALEGLNNAAKLKSNLIIIFNDNQMSIDDVNGGMYKMFAELRETNGQSSNNLFKAMGLDYRYVENGNDLETMISVLEEVKDIDHPIVVHINTLKGEGYQPAIERKREFHWHVPFNVEDGSTKNVVTGESYNKLILDELGRQIDDGKPIMAINAAIPGVFDLVPFKEKYPNNYDDVDIAEQYSITYATGLAANGARPVVFHNSTFLQRAYDQLEHDMALNGYPVVMLVKGGHITENSNTHQGIFDIGMISSIPNLEYLAPTNAEELISMLRWALTQTDKPVVIREPITEVRHGEADDDYTEINYRIANQGEKVAILGLGAFYKLGEDVQRKLKEDLNVDATLINPISATTLDVETLNNLKKNHELVVTLEDASMVGGFGEKVDHFYADSEMKVLNFGAQKELTDMVPVEELYDRYHLNPEQIVDDIKSVID</sequence>
<keyword evidence="10" id="KW-0784">Thiamine biosynthesis</keyword>
<dbReference type="PANTHER" id="PTHR43322:SF1">
    <property type="entry name" value="1-DEOXY-D-XYLULOSE-5-PHOSPHATE SYNTHASE"/>
    <property type="match status" value="1"/>
</dbReference>
<evidence type="ECO:0000256" key="6">
    <source>
        <dbReference type="ARBA" id="ARBA00013150"/>
    </source>
</evidence>
<evidence type="ECO:0000313" key="15">
    <source>
        <dbReference type="Proteomes" id="UP000029488"/>
    </source>
</evidence>
<evidence type="ECO:0000256" key="7">
    <source>
        <dbReference type="ARBA" id="ARBA00022679"/>
    </source>
</evidence>
<comment type="similarity">
    <text evidence="4">Belongs to the transketolase family. DXPS subfamily.</text>
</comment>
<dbReference type="SMART" id="SM00861">
    <property type="entry name" value="Transket_pyr"/>
    <property type="match status" value="1"/>
</dbReference>
<dbReference type="InterPro" id="IPR005475">
    <property type="entry name" value="Transketolase-like_Pyr-bd"/>
</dbReference>
<evidence type="ECO:0000256" key="10">
    <source>
        <dbReference type="ARBA" id="ARBA00022977"/>
    </source>
</evidence>
<dbReference type="RefSeq" id="WP_044004460.1">
    <property type="nucleotide sequence ID" value="NZ_CP007646.1"/>
</dbReference>
<dbReference type="GO" id="GO:0016114">
    <property type="term" value="P:terpenoid biosynthetic process"/>
    <property type="evidence" value="ECO:0007669"/>
    <property type="project" value="InterPro"/>
</dbReference>
<dbReference type="PROSITE" id="PS00801">
    <property type="entry name" value="TRANSKETOLASE_1"/>
    <property type="match status" value="1"/>
</dbReference>
<reference evidence="14 15" key="1">
    <citation type="journal article" date="2014" name="BMC Genomics">
        <title>Unusual genome complexity in Lactobacillus salivarius JCM1046.</title>
        <authorList>
            <person name="Raftis E.J."/>
            <person name="Forde B.M."/>
            <person name="Claesson M.J."/>
            <person name="O'Toole P.W."/>
        </authorList>
    </citation>
    <scope>NUCLEOTIDE SEQUENCE [LARGE SCALE GENOMIC DNA]</scope>
    <source>
        <strain evidence="14 15">JCM1046</strain>
    </source>
</reference>
<dbReference type="GO" id="GO:0005829">
    <property type="term" value="C:cytosol"/>
    <property type="evidence" value="ECO:0007669"/>
    <property type="project" value="TreeGrafter"/>
</dbReference>
<dbReference type="AlphaFoldDB" id="A0A089QGB3"/>
<feature type="domain" description="Transketolase-like pyrimidine-binding" evidence="13">
    <location>
        <begin position="280"/>
        <end position="447"/>
    </location>
</feature>
<evidence type="ECO:0000256" key="11">
    <source>
        <dbReference type="ARBA" id="ARBA00023052"/>
    </source>
</evidence>
<evidence type="ECO:0000256" key="1">
    <source>
        <dbReference type="ARBA" id="ARBA00001946"/>
    </source>
</evidence>
<keyword evidence="11" id="KW-0786">Thiamine pyrophosphate</keyword>
<keyword evidence="12" id="KW-0414">Isoprene biosynthesis</keyword>
<dbReference type="EC" id="2.2.1.7" evidence="6"/>
<dbReference type="Pfam" id="PF02780">
    <property type="entry name" value="Transketolase_C"/>
    <property type="match status" value="1"/>
</dbReference>
<dbReference type="InterPro" id="IPR033248">
    <property type="entry name" value="Transketolase_C"/>
</dbReference>
<dbReference type="InterPro" id="IPR005477">
    <property type="entry name" value="Dxylulose-5-P_synthase"/>
</dbReference>
<evidence type="ECO:0000256" key="5">
    <source>
        <dbReference type="ARBA" id="ARBA00011738"/>
    </source>
</evidence>
<dbReference type="InterPro" id="IPR029061">
    <property type="entry name" value="THDP-binding"/>
</dbReference>
<dbReference type="GO" id="GO:0019288">
    <property type="term" value="P:isopentenyl diphosphate biosynthetic process, methylerythritol 4-phosphate pathway"/>
    <property type="evidence" value="ECO:0007669"/>
    <property type="project" value="TreeGrafter"/>
</dbReference>
<dbReference type="PANTHER" id="PTHR43322">
    <property type="entry name" value="1-D-DEOXYXYLULOSE 5-PHOSPHATE SYNTHASE-RELATED"/>
    <property type="match status" value="1"/>
</dbReference>
<evidence type="ECO:0000259" key="13">
    <source>
        <dbReference type="SMART" id="SM00861"/>
    </source>
</evidence>
<keyword evidence="8" id="KW-0479">Metal-binding</keyword>
<evidence type="ECO:0000313" key="14">
    <source>
        <dbReference type="EMBL" id="AIR10001.1"/>
    </source>
</evidence>
<dbReference type="Pfam" id="PF02779">
    <property type="entry name" value="Transket_pyr"/>
    <property type="match status" value="1"/>
</dbReference>
<proteinExistence type="inferred from homology"/>
<dbReference type="CDD" id="cd07033">
    <property type="entry name" value="TPP_PYR_DXS_TK_like"/>
    <property type="match status" value="1"/>
</dbReference>
<protein>
    <recommendedName>
        <fullName evidence="6">1-deoxy-D-xylulose-5-phosphate synthase</fullName>
        <ecNumber evidence="6">2.2.1.7</ecNumber>
    </recommendedName>
</protein>
<comment type="cofactor">
    <cofactor evidence="2">
        <name>thiamine diphosphate</name>
        <dbReference type="ChEBI" id="CHEBI:58937"/>
    </cofactor>
</comment>
<organism evidence="14 15">
    <name type="scientific">Ligilactobacillus salivarius</name>
    <dbReference type="NCBI Taxonomy" id="1624"/>
    <lineage>
        <taxon>Bacteria</taxon>
        <taxon>Bacillati</taxon>
        <taxon>Bacillota</taxon>
        <taxon>Bacilli</taxon>
        <taxon>Lactobacillales</taxon>
        <taxon>Lactobacillaceae</taxon>
        <taxon>Ligilactobacillus</taxon>
    </lineage>
</organism>
<evidence type="ECO:0000256" key="3">
    <source>
        <dbReference type="ARBA" id="ARBA00004980"/>
    </source>
</evidence>
<evidence type="ECO:0000256" key="8">
    <source>
        <dbReference type="ARBA" id="ARBA00022723"/>
    </source>
</evidence>
<evidence type="ECO:0000256" key="9">
    <source>
        <dbReference type="ARBA" id="ARBA00022842"/>
    </source>
</evidence>